<dbReference type="GO" id="GO:0030130">
    <property type="term" value="C:clathrin coat of trans-Golgi network vesicle"/>
    <property type="evidence" value="ECO:0007669"/>
    <property type="project" value="InterPro"/>
</dbReference>
<dbReference type="Pfam" id="PF01086">
    <property type="entry name" value="Clathrin_lg_ch"/>
    <property type="match status" value="1"/>
</dbReference>
<dbReference type="GO" id="GO:0005198">
    <property type="term" value="F:structural molecule activity"/>
    <property type="evidence" value="ECO:0007669"/>
    <property type="project" value="InterPro"/>
</dbReference>
<evidence type="ECO:0000256" key="3">
    <source>
        <dbReference type="ARBA" id="ARBA00023136"/>
    </source>
</evidence>
<dbReference type="PANTHER" id="PTHR10639:SF7">
    <property type="entry name" value="CLATHRIN LIGHT CHAIN"/>
    <property type="match status" value="1"/>
</dbReference>
<dbReference type="GO" id="GO:0030132">
    <property type="term" value="C:clathrin coat of coated pit"/>
    <property type="evidence" value="ECO:0007669"/>
    <property type="project" value="InterPro"/>
</dbReference>
<proteinExistence type="inferred from homology"/>
<evidence type="ECO:0000313" key="8">
    <source>
        <dbReference type="Proteomes" id="UP000054217"/>
    </source>
</evidence>
<evidence type="ECO:0000313" key="7">
    <source>
        <dbReference type="EMBL" id="KIO10489.1"/>
    </source>
</evidence>
<keyword evidence="8" id="KW-1185">Reference proteome</keyword>
<evidence type="ECO:0000256" key="4">
    <source>
        <dbReference type="ARBA" id="ARBA00023176"/>
    </source>
</evidence>
<comment type="function">
    <text evidence="6">Clathrin is the major protein of the polyhedral coat of coated pits and vesicles.</text>
</comment>
<evidence type="ECO:0000256" key="2">
    <source>
        <dbReference type="ARBA" id="ARBA00005263"/>
    </source>
</evidence>
<dbReference type="OrthoDB" id="5512at2759"/>
<name>A0A0C3PPT3_PISTI</name>
<reference evidence="8" key="2">
    <citation type="submission" date="2015-01" db="EMBL/GenBank/DDBJ databases">
        <title>Evolutionary Origins and Diversification of the Mycorrhizal Mutualists.</title>
        <authorList>
            <consortium name="DOE Joint Genome Institute"/>
            <consortium name="Mycorrhizal Genomics Consortium"/>
            <person name="Kohler A."/>
            <person name="Kuo A."/>
            <person name="Nagy L.G."/>
            <person name="Floudas D."/>
            <person name="Copeland A."/>
            <person name="Barry K.W."/>
            <person name="Cichocki N."/>
            <person name="Veneault-Fourrey C."/>
            <person name="LaButti K."/>
            <person name="Lindquist E.A."/>
            <person name="Lipzen A."/>
            <person name="Lundell T."/>
            <person name="Morin E."/>
            <person name="Murat C."/>
            <person name="Riley R."/>
            <person name="Ohm R."/>
            <person name="Sun H."/>
            <person name="Tunlid A."/>
            <person name="Henrissat B."/>
            <person name="Grigoriev I.V."/>
            <person name="Hibbett D.S."/>
            <person name="Martin F."/>
        </authorList>
    </citation>
    <scope>NUCLEOTIDE SEQUENCE [LARGE SCALE GENOMIC DNA]</scope>
    <source>
        <strain evidence="8">Marx 270</strain>
    </source>
</reference>
<dbReference type="HOGENOM" id="CLU_069856_1_0_1"/>
<organism evidence="7 8">
    <name type="scientific">Pisolithus tinctorius Marx 270</name>
    <dbReference type="NCBI Taxonomy" id="870435"/>
    <lineage>
        <taxon>Eukaryota</taxon>
        <taxon>Fungi</taxon>
        <taxon>Dikarya</taxon>
        <taxon>Basidiomycota</taxon>
        <taxon>Agaricomycotina</taxon>
        <taxon>Agaricomycetes</taxon>
        <taxon>Agaricomycetidae</taxon>
        <taxon>Boletales</taxon>
        <taxon>Sclerodermatineae</taxon>
        <taxon>Pisolithaceae</taxon>
        <taxon>Pisolithus</taxon>
    </lineage>
</organism>
<dbReference type="EMBL" id="KN831952">
    <property type="protein sequence ID" value="KIO10489.1"/>
    <property type="molecule type" value="Genomic_DNA"/>
</dbReference>
<dbReference type="STRING" id="870435.A0A0C3PPT3"/>
<dbReference type="GO" id="GO:0006886">
    <property type="term" value="P:intracellular protein transport"/>
    <property type="evidence" value="ECO:0007669"/>
    <property type="project" value="InterPro"/>
</dbReference>
<protein>
    <recommendedName>
        <fullName evidence="6">Clathrin light chain</fullName>
    </recommendedName>
</protein>
<dbReference type="Proteomes" id="UP000054217">
    <property type="component" value="Unassembled WGS sequence"/>
</dbReference>
<keyword evidence="5 6" id="KW-0968">Cytoplasmic vesicle</keyword>
<dbReference type="FunCoup" id="A0A0C3PPT3">
    <property type="interactions" value="238"/>
</dbReference>
<keyword evidence="4 6" id="KW-0168">Coated pit</keyword>
<reference evidence="7 8" key="1">
    <citation type="submission" date="2014-04" db="EMBL/GenBank/DDBJ databases">
        <authorList>
            <consortium name="DOE Joint Genome Institute"/>
            <person name="Kuo A."/>
            <person name="Kohler A."/>
            <person name="Costa M.D."/>
            <person name="Nagy L.G."/>
            <person name="Floudas D."/>
            <person name="Copeland A."/>
            <person name="Barry K.W."/>
            <person name="Cichocki N."/>
            <person name="Veneault-Fourrey C."/>
            <person name="LaButti K."/>
            <person name="Lindquist E.A."/>
            <person name="Lipzen A."/>
            <person name="Lundell T."/>
            <person name="Morin E."/>
            <person name="Murat C."/>
            <person name="Sun H."/>
            <person name="Tunlid A."/>
            <person name="Henrissat B."/>
            <person name="Grigoriev I.V."/>
            <person name="Hibbett D.S."/>
            <person name="Martin F."/>
            <person name="Nordberg H.P."/>
            <person name="Cantor M.N."/>
            <person name="Hua S.X."/>
        </authorList>
    </citation>
    <scope>NUCLEOTIDE SEQUENCE [LARGE SCALE GENOMIC DNA]</scope>
    <source>
        <strain evidence="7 8">Marx 270</strain>
    </source>
</reference>
<comment type="similarity">
    <text evidence="2 6">Belongs to the clathrin light chain family.</text>
</comment>
<keyword evidence="3 6" id="KW-0472">Membrane</keyword>
<dbReference type="PANTHER" id="PTHR10639">
    <property type="entry name" value="CLATHRIN LIGHT CHAIN"/>
    <property type="match status" value="1"/>
</dbReference>
<evidence type="ECO:0000256" key="1">
    <source>
        <dbReference type="ARBA" id="ARBA00004180"/>
    </source>
</evidence>
<evidence type="ECO:0000256" key="6">
    <source>
        <dbReference type="RuleBase" id="RU363137"/>
    </source>
</evidence>
<dbReference type="InterPro" id="IPR000996">
    <property type="entry name" value="Clathrin_L-chain"/>
</dbReference>
<gene>
    <name evidence="7" type="ORF">M404DRAFT_129364</name>
</gene>
<dbReference type="InParanoid" id="A0A0C3PPT3"/>
<evidence type="ECO:0000256" key="5">
    <source>
        <dbReference type="ARBA" id="ARBA00023329"/>
    </source>
</evidence>
<accession>A0A0C3PPT3</accession>
<dbReference type="GO" id="GO:0072583">
    <property type="term" value="P:clathrin-dependent endocytosis"/>
    <property type="evidence" value="ECO:0007669"/>
    <property type="project" value="TreeGrafter"/>
</dbReference>
<dbReference type="GO" id="GO:0032050">
    <property type="term" value="F:clathrin heavy chain binding"/>
    <property type="evidence" value="ECO:0007669"/>
    <property type="project" value="TreeGrafter"/>
</dbReference>
<dbReference type="AlphaFoldDB" id="A0A0C3PPT3"/>
<comment type="subcellular location">
    <subcellularLocation>
        <location evidence="1 6">Cytoplasmic vesicle membrane</location>
        <topology evidence="1 6">Peripheral membrane protein</topology>
        <orientation evidence="1 6">Cytoplasmic side</orientation>
    </subcellularLocation>
    <subcellularLocation>
        <location evidence="6">Membrane</location>
        <location evidence="6">Coated pit</location>
        <topology evidence="6">Peripheral membrane protein</topology>
        <orientation evidence="6">Cytoplasmic side</orientation>
    </subcellularLocation>
    <text evidence="6">Cytoplasmic face of coated pits and vesicles.</text>
</comment>
<sequence>MDEFDFDRAASAFPDISLDGEGDVPAFSSAAAPVNSGFSFDDFGSPPRASFTEVKVTGDEEIEKFEGQFPDIDVGNSVSPPPVVTSRPTFGTAPPFAPRPQPSAYSATPILNQQLDADEPEPIRLWRETQAEEIRARDDASKAKRQETIGKAERAIDQFYEEYAAKKADSIRANKDEEVEYFESLRSSLTKGTTWERICDIIELQNSQSKTIARTGPGTTDLSRFKEVLLRLKREGDAAPGAAGY</sequence>